<dbReference type="InterPro" id="IPR003369">
    <property type="entry name" value="TatA/B/E"/>
</dbReference>
<evidence type="ECO:0000256" key="7">
    <source>
        <dbReference type="ARBA" id="ARBA00023010"/>
    </source>
</evidence>
<keyword evidence="2 9" id="KW-0813">Transport</keyword>
<dbReference type="Pfam" id="PF02416">
    <property type="entry name" value="TatA_B_E"/>
    <property type="match status" value="1"/>
</dbReference>
<feature type="region of interest" description="Disordered" evidence="10">
    <location>
        <begin position="45"/>
        <end position="104"/>
    </location>
</feature>
<name>A0A1G9UMW7_9ACTO</name>
<keyword evidence="7 9" id="KW-0811">Translocation</keyword>
<accession>A0A1G9UMW7</accession>
<dbReference type="GO" id="GO:0033281">
    <property type="term" value="C:TAT protein transport complex"/>
    <property type="evidence" value="ECO:0007669"/>
    <property type="project" value="UniProtKB-UniRule"/>
</dbReference>
<comment type="subcellular location">
    <subcellularLocation>
        <location evidence="1 9">Cell membrane</location>
        <topology evidence="1 9">Single-pass membrane protein</topology>
    </subcellularLocation>
</comment>
<dbReference type="EMBL" id="FNHU01000004">
    <property type="protein sequence ID" value="SDM61258.1"/>
    <property type="molecule type" value="Genomic_DNA"/>
</dbReference>
<evidence type="ECO:0000313" key="11">
    <source>
        <dbReference type="EMBL" id="SDM61258.1"/>
    </source>
</evidence>
<comment type="function">
    <text evidence="9">Part of the twin-arginine translocation (Tat) system that transports large folded proteins containing a characteristic twin-arginine motif in their signal peptide across membranes. TatA could form the protein-conducting channel of the Tat system.</text>
</comment>
<evidence type="ECO:0000313" key="13">
    <source>
        <dbReference type="Proteomes" id="UP000198541"/>
    </source>
</evidence>
<dbReference type="STRING" id="332524.SAMN04487766_104168"/>
<dbReference type="Proteomes" id="UP000199671">
    <property type="component" value="Unassembled WGS sequence"/>
</dbReference>
<evidence type="ECO:0000256" key="10">
    <source>
        <dbReference type="SAM" id="MobiDB-lite"/>
    </source>
</evidence>
<keyword evidence="3 9" id="KW-1003">Cell membrane</keyword>
<gene>
    <name evidence="9" type="primary">tatA</name>
    <name evidence="11" type="ORF">SAMN04487766_104168</name>
    <name evidence="12" type="ORF">SAMN05216355_10879</name>
</gene>
<reference evidence="13" key="1">
    <citation type="submission" date="2016-10" db="EMBL/GenBank/DDBJ databases">
        <authorList>
            <person name="Varghese N."/>
            <person name="Submissions S."/>
        </authorList>
    </citation>
    <scope>NUCLEOTIDE SEQUENCE [LARGE SCALE GENOMIC DNA]</scope>
    <source>
        <strain evidence="13">DSM 27982</strain>
    </source>
</reference>
<dbReference type="EMBL" id="FNIM01000008">
    <property type="protein sequence ID" value="SDN62583.1"/>
    <property type="molecule type" value="Genomic_DNA"/>
</dbReference>
<dbReference type="NCBIfam" id="NF001854">
    <property type="entry name" value="PRK00575.1"/>
    <property type="match status" value="1"/>
</dbReference>
<evidence type="ECO:0000256" key="8">
    <source>
        <dbReference type="ARBA" id="ARBA00023136"/>
    </source>
</evidence>
<dbReference type="HAMAP" id="MF_00236">
    <property type="entry name" value="TatA_E"/>
    <property type="match status" value="1"/>
</dbReference>
<keyword evidence="6 9" id="KW-1133">Transmembrane helix</keyword>
<dbReference type="PANTHER" id="PTHR42982">
    <property type="entry name" value="SEC-INDEPENDENT PROTEIN TRANSLOCASE PROTEIN TATA"/>
    <property type="match status" value="1"/>
</dbReference>
<keyword evidence="5 9" id="KW-0653">Protein transport</keyword>
<dbReference type="InterPro" id="IPR006312">
    <property type="entry name" value="TatA/E"/>
</dbReference>
<dbReference type="Gene3D" id="1.20.5.3310">
    <property type="match status" value="1"/>
</dbReference>
<sequence>MIKPTHIVVLLVLVLLIFGANKLPEIAGSIGKSMKVFKKEVKELREDEDAPAVQQPPAQIPQQPQQGTYYTQPTQPGQAAPQAVPPQQGQAPQPQQYTDGTVQQ</sequence>
<comment type="subunit">
    <text evidence="9">The Tat system comprises two distinct complexes: a TatABC complex, containing multiple copies of TatA, TatB and TatC subunits, and a separate TatA complex, containing only TatA subunits. Substrates initially bind to the TatABC complex, which probably triggers association of the separate TatA complex to form the active translocon.</text>
</comment>
<evidence type="ECO:0000256" key="2">
    <source>
        <dbReference type="ARBA" id="ARBA00022448"/>
    </source>
</evidence>
<evidence type="ECO:0000256" key="6">
    <source>
        <dbReference type="ARBA" id="ARBA00022989"/>
    </source>
</evidence>
<evidence type="ECO:0000256" key="3">
    <source>
        <dbReference type="ARBA" id="ARBA00022475"/>
    </source>
</evidence>
<keyword evidence="8 9" id="KW-0472">Membrane</keyword>
<evidence type="ECO:0000256" key="1">
    <source>
        <dbReference type="ARBA" id="ARBA00004162"/>
    </source>
</evidence>
<evidence type="ECO:0000256" key="4">
    <source>
        <dbReference type="ARBA" id="ARBA00022692"/>
    </source>
</evidence>
<keyword evidence="13" id="KW-1185">Reference proteome</keyword>
<comment type="similarity">
    <text evidence="9">Belongs to the TatA/E family.</text>
</comment>
<evidence type="ECO:0000313" key="14">
    <source>
        <dbReference type="Proteomes" id="UP000199671"/>
    </source>
</evidence>
<feature type="compositionally biased region" description="Low complexity" evidence="10">
    <location>
        <begin position="51"/>
        <end position="96"/>
    </location>
</feature>
<dbReference type="Proteomes" id="UP000198541">
    <property type="component" value="Unassembled WGS sequence"/>
</dbReference>
<dbReference type="GO" id="GO:0008320">
    <property type="term" value="F:protein transmembrane transporter activity"/>
    <property type="evidence" value="ECO:0007669"/>
    <property type="project" value="UniProtKB-UniRule"/>
</dbReference>
<evidence type="ECO:0000256" key="9">
    <source>
        <dbReference type="HAMAP-Rule" id="MF_00236"/>
    </source>
</evidence>
<dbReference type="AlphaFoldDB" id="A0A1G9UMW7"/>
<reference evidence="11 14" key="2">
    <citation type="submission" date="2016-10" db="EMBL/GenBank/DDBJ databases">
        <authorList>
            <person name="de Groot N.N."/>
        </authorList>
    </citation>
    <scope>NUCLEOTIDE SEQUENCE [LARGE SCALE GENOMIC DNA]</scope>
    <source>
        <strain evidence="12">DSM 27982</strain>
        <strain evidence="11 14">KPR-7B</strain>
    </source>
</reference>
<dbReference type="NCBIfam" id="TIGR01411">
    <property type="entry name" value="tatAE"/>
    <property type="match status" value="1"/>
</dbReference>
<dbReference type="RefSeq" id="WP_092536067.1">
    <property type="nucleotide sequence ID" value="NZ_FNHU01000004.1"/>
</dbReference>
<protein>
    <recommendedName>
        <fullName evidence="9">Sec-independent protein translocase protein TatA</fullName>
    </recommendedName>
</protein>
<evidence type="ECO:0000256" key="5">
    <source>
        <dbReference type="ARBA" id="ARBA00022927"/>
    </source>
</evidence>
<organism evidence="11 14">
    <name type="scientific">Actinomyces ruminicola</name>
    <dbReference type="NCBI Taxonomy" id="332524"/>
    <lineage>
        <taxon>Bacteria</taxon>
        <taxon>Bacillati</taxon>
        <taxon>Actinomycetota</taxon>
        <taxon>Actinomycetes</taxon>
        <taxon>Actinomycetales</taxon>
        <taxon>Actinomycetaceae</taxon>
        <taxon>Actinomyces</taxon>
    </lineage>
</organism>
<dbReference type="PANTHER" id="PTHR42982:SF8">
    <property type="entry name" value="SEC-INDEPENDENT PROTEIN TRANSLOCASE PROTEIN TATA"/>
    <property type="match status" value="1"/>
</dbReference>
<evidence type="ECO:0000313" key="12">
    <source>
        <dbReference type="EMBL" id="SDN62583.1"/>
    </source>
</evidence>
<keyword evidence="4 9" id="KW-0812">Transmembrane</keyword>
<dbReference type="GO" id="GO:0043953">
    <property type="term" value="P:protein transport by the Tat complex"/>
    <property type="evidence" value="ECO:0007669"/>
    <property type="project" value="UniProtKB-UniRule"/>
</dbReference>
<proteinExistence type="inferred from homology"/>